<feature type="transmembrane region" description="Helical" evidence="1">
    <location>
        <begin position="12"/>
        <end position="30"/>
    </location>
</feature>
<reference evidence="2 4" key="2">
    <citation type="submission" date="2018-07" db="EMBL/GenBank/DDBJ databases">
        <title>Complete genome of the Arcobacter trophiarum type strain LMG 25534.</title>
        <authorList>
            <person name="Miller W.G."/>
            <person name="Yee E."/>
        </authorList>
    </citation>
    <scope>NUCLEOTIDE SEQUENCE [LARGE SCALE GENOMIC DNA]</scope>
    <source>
        <strain evidence="2 4">LMG 25534</strain>
    </source>
</reference>
<dbReference type="RefSeq" id="WP_115427624.1">
    <property type="nucleotide sequence ID" value="NZ_CP031367.1"/>
</dbReference>
<protein>
    <recommendedName>
        <fullName evidence="6">DUF3139 domain-containing protein</fullName>
    </recommendedName>
</protein>
<dbReference type="AlphaFoldDB" id="A0AAD0QHT9"/>
<sequence length="105" mass="12431">MSLEKRKLPKRTILLISILIFLAIFIFISMDTLRNEKFNEILVDLGHKDIKNLKVVNRMNAEDTVTKEKSYVYKLTFFDNSLNKQCTGFITKEKDKKYTKDFDCK</sequence>
<keyword evidence="5" id="KW-1185">Reference proteome</keyword>
<dbReference type="EMBL" id="CP031367">
    <property type="protein sequence ID" value="AXK48074.1"/>
    <property type="molecule type" value="Genomic_DNA"/>
</dbReference>
<dbReference type="EMBL" id="PDKD01000001">
    <property type="protein sequence ID" value="RXJ93245.1"/>
    <property type="molecule type" value="Genomic_DNA"/>
</dbReference>
<accession>A0AAD0QHT9</accession>
<reference evidence="3 5" key="1">
    <citation type="submission" date="2017-10" db="EMBL/GenBank/DDBJ databases">
        <title>Genomics of the genus Arcobacter.</title>
        <authorList>
            <person name="Perez-Cataluna A."/>
            <person name="Figueras M.J."/>
        </authorList>
    </citation>
    <scope>NUCLEOTIDE SEQUENCE [LARGE SCALE GENOMIC DNA]</scope>
    <source>
        <strain evidence="3 5">LMG 25534</strain>
    </source>
</reference>
<evidence type="ECO:0000313" key="4">
    <source>
        <dbReference type="Proteomes" id="UP000254504"/>
    </source>
</evidence>
<name>A0AAD0QHT9_9BACT</name>
<keyword evidence="1" id="KW-1133">Transmembrane helix</keyword>
<evidence type="ECO:0000313" key="5">
    <source>
        <dbReference type="Proteomes" id="UP000289132"/>
    </source>
</evidence>
<gene>
    <name evidence="2" type="ORF">ATR_0181</name>
    <name evidence="3" type="ORF">CRU87_01805</name>
</gene>
<proteinExistence type="predicted"/>
<dbReference type="Proteomes" id="UP000254504">
    <property type="component" value="Chromosome"/>
</dbReference>
<evidence type="ECO:0000313" key="2">
    <source>
        <dbReference type="EMBL" id="AXK48074.1"/>
    </source>
</evidence>
<dbReference type="Proteomes" id="UP000289132">
    <property type="component" value="Unassembled WGS sequence"/>
</dbReference>
<evidence type="ECO:0000313" key="3">
    <source>
        <dbReference type="EMBL" id="RXJ93245.1"/>
    </source>
</evidence>
<evidence type="ECO:0000256" key="1">
    <source>
        <dbReference type="SAM" id="Phobius"/>
    </source>
</evidence>
<dbReference type="KEGG" id="atp:ATR_0181"/>
<organism evidence="2 4">
    <name type="scientific">Aliarcobacter trophiarum LMG 25534</name>
    <dbReference type="NCBI Taxonomy" id="1032241"/>
    <lineage>
        <taxon>Bacteria</taxon>
        <taxon>Pseudomonadati</taxon>
        <taxon>Campylobacterota</taxon>
        <taxon>Epsilonproteobacteria</taxon>
        <taxon>Campylobacterales</taxon>
        <taxon>Arcobacteraceae</taxon>
        <taxon>Aliarcobacter</taxon>
    </lineage>
</organism>
<keyword evidence="1" id="KW-0812">Transmembrane</keyword>
<keyword evidence="1" id="KW-0472">Membrane</keyword>
<evidence type="ECO:0008006" key="6">
    <source>
        <dbReference type="Google" id="ProtNLM"/>
    </source>
</evidence>